<dbReference type="Proteomes" id="UP000036681">
    <property type="component" value="Unplaced"/>
</dbReference>
<reference evidence="2" key="1">
    <citation type="submission" date="2017-02" db="UniProtKB">
        <authorList>
            <consortium name="WormBaseParasite"/>
        </authorList>
    </citation>
    <scope>IDENTIFICATION</scope>
</reference>
<dbReference type="AlphaFoldDB" id="A0A0M3HPS5"/>
<keyword evidence="1" id="KW-1185">Reference proteome</keyword>
<name>A0A0M3HPS5_ASCLU</name>
<accession>A0A0M3HPS5</accession>
<evidence type="ECO:0000313" key="1">
    <source>
        <dbReference type="Proteomes" id="UP000036681"/>
    </source>
</evidence>
<sequence>MCCYFGGDGTQENQNFTRPMYSALFITGLTDLCRNLFTAKQVLPQPHTSPGAAYHGIYTEVRSEEQVWTNVE</sequence>
<proteinExistence type="predicted"/>
<dbReference type="WBParaSite" id="ALUE_0000396001-mRNA-1">
    <property type="protein sequence ID" value="ALUE_0000396001-mRNA-1"/>
    <property type="gene ID" value="ALUE_0000396001"/>
</dbReference>
<organism evidence="1 2">
    <name type="scientific">Ascaris lumbricoides</name>
    <name type="common">Giant roundworm</name>
    <dbReference type="NCBI Taxonomy" id="6252"/>
    <lineage>
        <taxon>Eukaryota</taxon>
        <taxon>Metazoa</taxon>
        <taxon>Ecdysozoa</taxon>
        <taxon>Nematoda</taxon>
        <taxon>Chromadorea</taxon>
        <taxon>Rhabditida</taxon>
        <taxon>Spirurina</taxon>
        <taxon>Ascaridomorpha</taxon>
        <taxon>Ascaridoidea</taxon>
        <taxon>Ascarididae</taxon>
        <taxon>Ascaris</taxon>
    </lineage>
</organism>
<protein>
    <submittedName>
        <fullName evidence="2">Copine domain-containing protein</fullName>
    </submittedName>
</protein>
<evidence type="ECO:0000313" key="2">
    <source>
        <dbReference type="WBParaSite" id="ALUE_0000396001-mRNA-1"/>
    </source>
</evidence>